<organism evidence="5 6">
    <name type="scientific">Nitrospira defluvii</name>
    <dbReference type="NCBI Taxonomy" id="330214"/>
    <lineage>
        <taxon>Bacteria</taxon>
        <taxon>Pseudomonadati</taxon>
        <taxon>Nitrospirota</taxon>
        <taxon>Nitrospiria</taxon>
        <taxon>Nitrospirales</taxon>
        <taxon>Nitrospiraceae</taxon>
        <taxon>Nitrospira</taxon>
    </lineage>
</organism>
<keyword evidence="6" id="KW-1185">Reference proteome</keyword>
<proteinExistence type="inferred from homology"/>
<dbReference type="PANTHER" id="PTHR43563:SF1">
    <property type="entry name" value="AMINE OXIDASE [FLAVIN-CONTAINING] B"/>
    <property type="match status" value="1"/>
</dbReference>
<evidence type="ECO:0000256" key="3">
    <source>
        <dbReference type="ARBA" id="ARBA00023002"/>
    </source>
</evidence>
<dbReference type="InterPro" id="IPR002937">
    <property type="entry name" value="Amino_oxidase"/>
</dbReference>
<dbReference type="PANTHER" id="PTHR43563">
    <property type="entry name" value="AMINE OXIDASE"/>
    <property type="match status" value="1"/>
</dbReference>
<dbReference type="SUPFAM" id="SSF51905">
    <property type="entry name" value="FAD/NAD(P)-binding domain"/>
    <property type="match status" value="1"/>
</dbReference>
<protein>
    <submittedName>
        <fullName evidence="5">Amino_oxidase domain-containing protein</fullName>
    </submittedName>
</protein>
<dbReference type="RefSeq" id="WP_213042425.1">
    <property type="nucleotide sequence ID" value="NZ_CAJNBJ010000016.1"/>
</dbReference>
<evidence type="ECO:0000256" key="2">
    <source>
        <dbReference type="ARBA" id="ARBA00005995"/>
    </source>
</evidence>
<dbReference type="Gene3D" id="1.10.405.10">
    <property type="entry name" value="Guanine Nucleotide Dissociation Inhibitor, domain 1"/>
    <property type="match status" value="1"/>
</dbReference>
<evidence type="ECO:0000256" key="1">
    <source>
        <dbReference type="ARBA" id="ARBA00001974"/>
    </source>
</evidence>
<name>A0ABM8RGU1_9BACT</name>
<evidence type="ECO:0000313" key="5">
    <source>
        <dbReference type="EMBL" id="CAE6752350.1"/>
    </source>
</evidence>
<keyword evidence="3" id="KW-0560">Oxidoreductase</keyword>
<comment type="similarity">
    <text evidence="2">Belongs to the flavin monoamine oxidase family.</text>
</comment>
<dbReference type="PRINTS" id="PR00757">
    <property type="entry name" value="AMINEOXDASEF"/>
</dbReference>
<sequence length="453" mass="50025">MGNKASLRGMSVLVAGAGLAGLTAACELQRRGARVTVVEARDRLGGRVWTMREGFAEGQHAEAGGDLIDPDQEAIRGLAKDMGLTLSPILRGGFAFVGSGTRGSRVESSSRAGSVWEELAQAAEPWVRAHRLNERRWDGPIARQLADQSVADWLDSIRAHRQLRARLNDLRGFFLADPENLSLLALVDQLATESPGAHHFYRIKGGNDRLATALAERLQEPVRFKTRVRAVAQRRGKVQVTVHRKDGQAHMIADALVLALPATMVRRLVLTPPLPPPQWKALGDLQYGPATKSLLQFDRRFWRRPDRTLAYGTDLPIGAIWDGNEEQRGERGILTMLAGGSTSRDTKQLLSKGGAEAMAERLTWLGAKKAVLCASRHVSWEDDPFVRGGYAVFRPGYDPEQRAWLSRPHGRILFAGEQTSLRWQGYMNGAVESGLRAALEVEMLFRRLKSQAQ</sequence>
<dbReference type="Proteomes" id="UP000675880">
    <property type="component" value="Unassembled WGS sequence"/>
</dbReference>
<dbReference type="SUPFAM" id="SSF54373">
    <property type="entry name" value="FAD-linked reductases, C-terminal domain"/>
    <property type="match status" value="1"/>
</dbReference>
<dbReference type="PROSITE" id="PS51257">
    <property type="entry name" value="PROKAR_LIPOPROTEIN"/>
    <property type="match status" value="1"/>
</dbReference>
<gene>
    <name evidence="5" type="ORF">NSPZN2_30234</name>
</gene>
<evidence type="ECO:0000259" key="4">
    <source>
        <dbReference type="Pfam" id="PF01593"/>
    </source>
</evidence>
<dbReference type="Pfam" id="PF01593">
    <property type="entry name" value="Amino_oxidase"/>
    <property type="match status" value="1"/>
</dbReference>
<dbReference type="Gene3D" id="3.90.660.10">
    <property type="match status" value="1"/>
</dbReference>
<dbReference type="InterPro" id="IPR050703">
    <property type="entry name" value="Flavin_MAO"/>
</dbReference>
<dbReference type="InterPro" id="IPR001613">
    <property type="entry name" value="Flavin_amine_oxidase"/>
</dbReference>
<comment type="caution">
    <text evidence="5">The sequence shown here is derived from an EMBL/GenBank/DDBJ whole genome shotgun (WGS) entry which is preliminary data.</text>
</comment>
<evidence type="ECO:0000313" key="6">
    <source>
        <dbReference type="Proteomes" id="UP000675880"/>
    </source>
</evidence>
<accession>A0ABM8RGU1</accession>
<reference evidence="5 6" key="1">
    <citation type="submission" date="2021-02" db="EMBL/GenBank/DDBJ databases">
        <authorList>
            <person name="Han P."/>
        </authorList>
    </citation>
    <scope>NUCLEOTIDE SEQUENCE [LARGE SCALE GENOMIC DNA]</scope>
    <source>
        <strain evidence="5">Candidatus Nitrospira sp. ZN2</strain>
    </source>
</reference>
<dbReference type="InterPro" id="IPR036188">
    <property type="entry name" value="FAD/NAD-bd_sf"/>
</dbReference>
<feature type="domain" description="Amine oxidase" evidence="4">
    <location>
        <begin position="19"/>
        <end position="440"/>
    </location>
</feature>
<comment type="cofactor">
    <cofactor evidence="1">
        <name>FAD</name>
        <dbReference type="ChEBI" id="CHEBI:57692"/>
    </cofactor>
</comment>
<dbReference type="Gene3D" id="3.50.50.60">
    <property type="entry name" value="FAD/NAD(P)-binding domain"/>
    <property type="match status" value="1"/>
</dbReference>
<dbReference type="EMBL" id="CAJNBJ010000016">
    <property type="protein sequence ID" value="CAE6752350.1"/>
    <property type="molecule type" value="Genomic_DNA"/>
</dbReference>